<gene>
    <name evidence="1" type="ORF">QQS21_012257</name>
</gene>
<proteinExistence type="predicted"/>
<evidence type="ECO:0000313" key="2">
    <source>
        <dbReference type="Proteomes" id="UP001251528"/>
    </source>
</evidence>
<dbReference type="Gene3D" id="3.40.630.30">
    <property type="match status" value="1"/>
</dbReference>
<protein>
    <submittedName>
        <fullName evidence="1">Uncharacterized protein</fullName>
    </submittedName>
</protein>
<sequence>MANTSEFPRPPPLYSLRSARLEDVDRLALVGIAGFRHSQIFEFERPYYEKYPQDTFKSFQELWRDLICDPNTVTLVAEDDYDEQEDNHEPSVQSHMFPRLKKPNGRVIVGAASWTYEAGSKRREQFACPRAQNSSLVSMLFGFFSTKKSSLRRDEILDRTRRVNEVVAAANENWGKRLADMHGVNQGMLPSRMGEKIAFAEGFDHIGDVHVDGDEKNPEGIDLAVGLYKSKKRTATVG</sequence>
<reference evidence="1" key="1">
    <citation type="submission" date="2023-06" db="EMBL/GenBank/DDBJ databases">
        <title>Conoideocrella luteorostrata (Hypocreales: Clavicipitaceae), a potential biocontrol fungus for elongate hemlock scale in United States Christmas tree production areas.</title>
        <authorList>
            <person name="Barrett H."/>
            <person name="Lovett B."/>
            <person name="Macias A.M."/>
            <person name="Stajich J.E."/>
            <person name="Kasson M.T."/>
        </authorList>
    </citation>
    <scope>NUCLEOTIDE SEQUENCE</scope>
    <source>
        <strain evidence="1">ARSEF 14590</strain>
    </source>
</reference>
<comment type="caution">
    <text evidence="1">The sequence shown here is derived from an EMBL/GenBank/DDBJ whole genome shotgun (WGS) entry which is preliminary data.</text>
</comment>
<dbReference type="Proteomes" id="UP001251528">
    <property type="component" value="Unassembled WGS sequence"/>
</dbReference>
<accession>A0AAJ0FSL7</accession>
<keyword evidence="2" id="KW-1185">Reference proteome</keyword>
<dbReference type="EMBL" id="JASWJB010000494">
    <property type="protein sequence ID" value="KAK2590069.1"/>
    <property type="molecule type" value="Genomic_DNA"/>
</dbReference>
<organism evidence="1 2">
    <name type="scientific">Conoideocrella luteorostrata</name>
    <dbReference type="NCBI Taxonomy" id="1105319"/>
    <lineage>
        <taxon>Eukaryota</taxon>
        <taxon>Fungi</taxon>
        <taxon>Dikarya</taxon>
        <taxon>Ascomycota</taxon>
        <taxon>Pezizomycotina</taxon>
        <taxon>Sordariomycetes</taxon>
        <taxon>Hypocreomycetidae</taxon>
        <taxon>Hypocreales</taxon>
        <taxon>Clavicipitaceae</taxon>
        <taxon>Conoideocrella</taxon>
    </lineage>
</organism>
<name>A0AAJ0FSL7_9HYPO</name>
<evidence type="ECO:0000313" key="1">
    <source>
        <dbReference type="EMBL" id="KAK2590069.1"/>
    </source>
</evidence>
<dbReference type="AlphaFoldDB" id="A0AAJ0FSL7"/>